<feature type="compositionally biased region" description="Low complexity" evidence="3">
    <location>
        <begin position="664"/>
        <end position="675"/>
    </location>
</feature>
<feature type="compositionally biased region" description="Gly residues" evidence="3">
    <location>
        <begin position="286"/>
        <end position="296"/>
    </location>
</feature>
<dbReference type="SMART" id="SM00715">
    <property type="entry name" value="LA"/>
    <property type="match status" value="1"/>
</dbReference>
<feature type="compositionally biased region" description="Polar residues" evidence="3">
    <location>
        <begin position="943"/>
        <end position="954"/>
    </location>
</feature>
<accession>A0AAN8JCW1</accession>
<dbReference type="AlphaFoldDB" id="A0AAN8JCW1"/>
<feature type="compositionally biased region" description="Polar residues" evidence="3">
    <location>
        <begin position="13"/>
        <end position="23"/>
    </location>
</feature>
<feature type="region of interest" description="Disordered" evidence="3">
    <location>
        <begin position="639"/>
        <end position="772"/>
    </location>
</feature>
<feature type="compositionally biased region" description="Basic and acidic residues" evidence="3">
    <location>
        <begin position="230"/>
        <end position="241"/>
    </location>
</feature>
<sequence>MATAVSSSPSPATQPDSLVTSAPTEKEKTVENVKSYEKNRHPNANAKTNGTDTDKSKPKDKVDKNAKEEKSTVKKFDNKLYVEAPPPKTNPWTKAAQPVQIQAPKKVEAVAAEVKVVKPDVENKTNKKTSLNEESWPALSEVSEQTQNTVKKTTNVTKTTATNGNQQQSDSGGDDSAKENKENGNGADASQRTPKGSKRGAKGSRQRWVPLDIEPPKRSRSQGRKSPPVNRRDMRRPRPIDRNSGSDSKDWRADMIGPQSGEGRGGFYPRGRRGRGGRGRGRGRGRGGGVGGGGGDTASDYGSDYKFGTDEQFFVDPNFVPPYSQTVYFNPPGAEDSVLKDFIKKQIEYYFSEENLERDFFLRRRMDKEGWLPVSLISNFHRVQILSQNKEFILQAMRESEKVELYDDETRIRGTVDPKKWPIEGVTVIASNLHADVPEFVPGQAYQFPQPHEEERQEGQEWSKDEGGPEKEESSIYQDITPVLSSSAPELQGEWQQVKQKKKKQAGNKEKTKKPGDEEEPEQEELDFMFDEELDQLEVGRKNNFTDWSDDSEDELADSDISKILIVIQTPPSLRKHPQGDRTGDHTSRSKLSATFGKIINDGLYYYEQDLWEPSYKNETEYRNVNLISEETFKTITPQKSTIQQEVPPPPPCVTQGTEPQKVPSSPSGSSQGQGMAQSLPSRVPDTPGRREGPRTPRSSIKAPRFFPVIKDSTRPADPQTPRKKKTRHSSNPPYEGHVGWVMDSKEHKARSRHNSTSSDAQLSSSYGSTPQSFPHFEHPSHQLLKENGFVWHVYQKYHAKCLKDRKKLGVGMSQEMNTLFRFWSFFLRQRYNKKIFQEFRVLAWEDSSAGYRYGLECLFRFYSYGLERRFRQEVFKDFQEDTVRDYETGQLYGLEKFWAFLKYSRRPVDIDPKLKEWMSGYKKLSDFRVEMSEAEVGKPVKPNQSQGKDSNQDSQSKGSTSQSKSSTS</sequence>
<dbReference type="GO" id="GO:0045727">
    <property type="term" value="P:positive regulation of translation"/>
    <property type="evidence" value="ECO:0007669"/>
    <property type="project" value="TreeGrafter"/>
</dbReference>
<dbReference type="PANTHER" id="PTHR22792">
    <property type="entry name" value="LUPUS LA PROTEIN-RELATED"/>
    <property type="match status" value="1"/>
</dbReference>
<keyword evidence="6" id="KW-1185">Reference proteome</keyword>
<feature type="region of interest" description="Disordered" evidence="3">
    <location>
        <begin position="1"/>
        <end position="97"/>
    </location>
</feature>
<feature type="compositionally biased region" description="Basic and acidic residues" evidence="3">
    <location>
        <begin position="507"/>
        <end position="516"/>
    </location>
</feature>
<evidence type="ECO:0000256" key="2">
    <source>
        <dbReference type="PROSITE-ProRule" id="PRU00332"/>
    </source>
</evidence>
<dbReference type="InterPro" id="IPR036390">
    <property type="entry name" value="WH_DNA-bd_sf"/>
</dbReference>
<feature type="compositionally biased region" description="Polar residues" evidence="3">
    <location>
        <begin position="755"/>
        <end position="772"/>
    </location>
</feature>
<proteinExistence type="predicted"/>
<dbReference type="Proteomes" id="UP001347796">
    <property type="component" value="Unassembled WGS sequence"/>
</dbReference>
<keyword evidence="1 2" id="KW-0694">RNA-binding</keyword>
<dbReference type="SUPFAM" id="SSF46785">
    <property type="entry name" value="Winged helix' DNA-binding domain"/>
    <property type="match status" value="1"/>
</dbReference>
<dbReference type="InterPro" id="IPR036388">
    <property type="entry name" value="WH-like_DNA-bd_sf"/>
</dbReference>
<evidence type="ECO:0000259" key="4">
    <source>
        <dbReference type="PROSITE" id="PS50961"/>
    </source>
</evidence>
<gene>
    <name evidence="5" type="ORF">SNE40_016207</name>
</gene>
<feature type="region of interest" description="Disordered" evidence="3">
    <location>
        <begin position="118"/>
        <end position="297"/>
    </location>
</feature>
<evidence type="ECO:0000313" key="6">
    <source>
        <dbReference type="Proteomes" id="UP001347796"/>
    </source>
</evidence>
<dbReference type="Pfam" id="PF21071">
    <property type="entry name" value="LARP1_HEAT"/>
    <property type="match status" value="1"/>
</dbReference>
<reference evidence="5 6" key="1">
    <citation type="submission" date="2024-01" db="EMBL/GenBank/DDBJ databases">
        <title>The genome of the rayed Mediterranean limpet Patella caerulea (Linnaeus, 1758).</title>
        <authorList>
            <person name="Anh-Thu Weber A."/>
            <person name="Halstead-Nussloch G."/>
        </authorList>
    </citation>
    <scope>NUCLEOTIDE SEQUENCE [LARGE SCALE GENOMIC DNA]</scope>
    <source>
        <strain evidence="5">AATW-2023a</strain>
        <tissue evidence="5">Whole specimen</tissue>
    </source>
</reference>
<dbReference type="GO" id="GO:0010494">
    <property type="term" value="C:cytoplasmic stress granule"/>
    <property type="evidence" value="ECO:0007669"/>
    <property type="project" value="TreeGrafter"/>
</dbReference>
<feature type="compositionally biased region" description="Basic and acidic residues" evidence="3">
    <location>
        <begin position="451"/>
        <end position="474"/>
    </location>
</feature>
<dbReference type="PANTHER" id="PTHR22792:SF132">
    <property type="entry name" value="LA-RELATED PROTEIN 1"/>
    <property type="match status" value="1"/>
</dbReference>
<dbReference type="PROSITE" id="PS50961">
    <property type="entry name" value="HTH_LA"/>
    <property type="match status" value="1"/>
</dbReference>
<feature type="compositionally biased region" description="Low complexity" evidence="3">
    <location>
        <begin position="955"/>
        <end position="969"/>
    </location>
</feature>
<dbReference type="Pfam" id="PF05383">
    <property type="entry name" value="La"/>
    <property type="match status" value="1"/>
</dbReference>
<feature type="domain" description="HTH La-type RNA-binding" evidence="4">
    <location>
        <begin position="333"/>
        <end position="424"/>
    </location>
</feature>
<dbReference type="Gene3D" id="1.10.10.10">
    <property type="entry name" value="Winged helix-like DNA-binding domain superfamily/Winged helix DNA-binding domain"/>
    <property type="match status" value="1"/>
</dbReference>
<dbReference type="InterPro" id="IPR006630">
    <property type="entry name" value="La_HTH"/>
</dbReference>
<feature type="region of interest" description="Disordered" evidence="3">
    <location>
        <begin position="935"/>
        <end position="969"/>
    </location>
</feature>
<feature type="compositionally biased region" description="Low complexity" evidence="3">
    <location>
        <begin position="145"/>
        <end position="163"/>
    </location>
</feature>
<organism evidence="5 6">
    <name type="scientific">Patella caerulea</name>
    <name type="common">Rayed Mediterranean limpet</name>
    <dbReference type="NCBI Taxonomy" id="87958"/>
    <lineage>
        <taxon>Eukaryota</taxon>
        <taxon>Metazoa</taxon>
        <taxon>Spiralia</taxon>
        <taxon>Lophotrochozoa</taxon>
        <taxon>Mollusca</taxon>
        <taxon>Gastropoda</taxon>
        <taxon>Patellogastropoda</taxon>
        <taxon>Patelloidea</taxon>
        <taxon>Patellidae</taxon>
        <taxon>Patella</taxon>
    </lineage>
</organism>
<name>A0AAN8JCW1_PATCE</name>
<feature type="region of interest" description="Disordered" evidence="3">
    <location>
        <begin position="490"/>
        <end position="524"/>
    </location>
</feature>
<feature type="compositionally biased region" description="Basic residues" evidence="3">
    <location>
        <begin position="195"/>
        <end position="205"/>
    </location>
</feature>
<feature type="compositionally biased region" description="Basic residues" evidence="3">
    <location>
        <begin position="270"/>
        <end position="285"/>
    </location>
</feature>
<feature type="compositionally biased region" description="Basic and acidic residues" evidence="3">
    <location>
        <begin position="52"/>
        <end position="80"/>
    </location>
</feature>
<dbReference type="GO" id="GO:0000339">
    <property type="term" value="F:RNA cap binding"/>
    <property type="evidence" value="ECO:0007669"/>
    <property type="project" value="InterPro"/>
</dbReference>
<evidence type="ECO:0000256" key="3">
    <source>
        <dbReference type="SAM" id="MobiDB-lite"/>
    </source>
</evidence>
<dbReference type="SMART" id="SM00684">
    <property type="entry name" value="DM15"/>
    <property type="match status" value="3"/>
</dbReference>
<protein>
    <recommendedName>
        <fullName evidence="4">HTH La-type RNA-binding domain-containing protein</fullName>
    </recommendedName>
</protein>
<dbReference type="InterPro" id="IPR045180">
    <property type="entry name" value="La_dom_prot"/>
</dbReference>
<dbReference type="CDD" id="cd07323">
    <property type="entry name" value="LAM"/>
    <property type="match status" value="1"/>
</dbReference>
<feature type="region of interest" description="Disordered" evidence="3">
    <location>
        <begin position="450"/>
        <end position="476"/>
    </location>
</feature>
<feature type="compositionally biased region" description="Basic and acidic residues" evidence="3">
    <location>
        <begin position="24"/>
        <end position="40"/>
    </location>
</feature>
<dbReference type="GO" id="GO:0048255">
    <property type="term" value="P:mRNA stabilization"/>
    <property type="evidence" value="ECO:0007669"/>
    <property type="project" value="InterPro"/>
</dbReference>
<dbReference type="EMBL" id="JAZGQO010000011">
    <property type="protein sequence ID" value="KAK6172580.1"/>
    <property type="molecule type" value="Genomic_DNA"/>
</dbReference>
<evidence type="ECO:0000313" key="5">
    <source>
        <dbReference type="EMBL" id="KAK6172580.1"/>
    </source>
</evidence>
<feature type="compositionally biased region" description="Low complexity" evidence="3">
    <location>
        <begin position="1"/>
        <end position="11"/>
    </location>
</feature>
<comment type="caution">
    <text evidence="5">The sequence shown here is derived from an EMBL/GenBank/DDBJ whole genome shotgun (WGS) entry which is preliminary data.</text>
</comment>
<evidence type="ECO:0000256" key="1">
    <source>
        <dbReference type="ARBA" id="ARBA00022884"/>
    </source>
</evidence>
<dbReference type="GO" id="GO:0005829">
    <property type="term" value="C:cytosol"/>
    <property type="evidence" value="ECO:0007669"/>
    <property type="project" value="TreeGrafter"/>
</dbReference>
<dbReference type="InterPro" id="IPR006607">
    <property type="entry name" value="DM15"/>
</dbReference>